<sequence>MKNDQEIEIGFTKNGFTKHKPGLYRKELATQNESIALYHNLCQKIVGTEEHVKTLRLMNTIRDYLYSTTNENIIITSGSFGEGLEMRGSDLDVMSVTKCMEVYGETQIDKNTNKLHFTMDIEDTHPGFTKLRILNFSGNDDDSILKFFDKIGSDVYLSSFLPKIIRIRLFVNYTWAMLNR</sequence>
<comment type="caution">
    <text evidence="1">The sequence shown here is derived from an EMBL/GenBank/DDBJ whole genome shotgun (WGS) entry which is preliminary data.</text>
</comment>
<dbReference type="AlphaFoldDB" id="A0A8S3UUL4"/>
<evidence type="ECO:0000313" key="2">
    <source>
        <dbReference type="Proteomes" id="UP000683360"/>
    </source>
</evidence>
<gene>
    <name evidence="1" type="ORF">MEDL_56958</name>
</gene>
<keyword evidence="2" id="KW-1185">Reference proteome</keyword>
<accession>A0A8S3UUL4</accession>
<protein>
    <submittedName>
        <fullName evidence="1">Uncharacterized protein</fullName>
    </submittedName>
</protein>
<reference evidence="1" key="1">
    <citation type="submission" date="2021-03" db="EMBL/GenBank/DDBJ databases">
        <authorList>
            <person name="Bekaert M."/>
        </authorList>
    </citation>
    <scope>NUCLEOTIDE SEQUENCE</scope>
</reference>
<dbReference type="Proteomes" id="UP000683360">
    <property type="component" value="Unassembled WGS sequence"/>
</dbReference>
<evidence type="ECO:0000313" key="1">
    <source>
        <dbReference type="EMBL" id="CAG2244914.1"/>
    </source>
</evidence>
<proteinExistence type="predicted"/>
<organism evidence="1 2">
    <name type="scientific">Mytilus edulis</name>
    <name type="common">Blue mussel</name>
    <dbReference type="NCBI Taxonomy" id="6550"/>
    <lineage>
        <taxon>Eukaryota</taxon>
        <taxon>Metazoa</taxon>
        <taxon>Spiralia</taxon>
        <taxon>Lophotrochozoa</taxon>
        <taxon>Mollusca</taxon>
        <taxon>Bivalvia</taxon>
        <taxon>Autobranchia</taxon>
        <taxon>Pteriomorphia</taxon>
        <taxon>Mytilida</taxon>
        <taxon>Mytiloidea</taxon>
        <taxon>Mytilidae</taxon>
        <taxon>Mytilinae</taxon>
        <taxon>Mytilus</taxon>
    </lineage>
</organism>
<name>A0A8S3UUL4_MYTED</name>
<dbReference type="EMBL" id="CAJPWZ010002751">
    <property type="protein sequence ID" value="CAG2244914.1"/>
    <property type="molecule type" value="Genomic_DNA"/>
</dbReference>